<dbReference type="GO" id="GO:0005524">
    <property type="term" value="F:ATP binding"/>
    <property type="evidence" value="ECO:0007669"/>
    <property type="project" value="UniProtKB-KW"/>
</dbReference>
<dbReference type="Gene3D" id="3.30.300.30">
    <property type="match status" value="1"/>
</dbReference>
<evidence type="ECO:0000313" key="9">
    <source>
        <dbReference type="Proteomes" id="UP000240739"/>
    </source>
</evidence>
<dbReference type="AlphaFoldDB" id="A0A2T4UE02"/>
<dbReference type="GO" id="GO:0006637">
    <property type="term" value="P:acyl-CoA metabolic process"/>
    <property type="evidence" value="ECO:0007669"/>
    <property type="project" value="TreeGrafter"/>
</dbReference>
<comment type="caution">
    <text evidence="8">The sequence shown here is derived from an EMBL/GenBank/DDBJ whole genome shotgun (WGS) entry which is preliminary data.</text>
</comment>
<dbReference type="GO" id="GO:0004321">
    <property type="term" value="F:fatty-acyl-CoA synthase activity"/>
    <property type="evidence" value="ECO:0007669"/>
    <property type="project" value="TreeGrafter"/>
</dbReference>
<evidence type="ECO:0000256" key="1">
    <source>
        <dbReference type="ARBA" id="ARBA00006432"/>
    </source>
</evidence>
<dbReference type="InterPro" id="IPR020845">
    <property type="entry name" value="AMP-binding_CS"/>
</dbReference>
<dbReference type="Proteomes" id="UP000240739">
    <property type="component" value="Unassembled WGS sequence"/>
</dbReference>
<protein>
    <submittedName>
        <fullName evidence="8">AMP-dependent synthetase</fullName>
    </submittedName>
</protein>
<evidence type="ECO:0000256" key="3">
    <source>
        <dbReference type="ARBA" id="ARBA00022741"/>
    </source>
</evidence>
<evidence type="ECO:0000259" key="7">
    <source>
        <dbReference type="Pfam" id="PF13193"/>
    </source>
</evidence>
<accession>A0A2T4UE02</accession>
<dbReference type="Gene3D" id="3.40.50.12780">
    <property type="entry name" value="N-terminal domain of ligase-like"/>
    <property type="match status" value="1"/>
</dbReference>
<evidence type="ECO:0000259" key="6">
    <source>
        <dbReference type="Pfam" id="PF00501"/>
    </source>
</evidence>
<feature type="domain" description="AMP-dependent synthetase/ligase" evidence="6">
    <location>
        <begin position="10"/>
        <end position="338"/>
    </location>
</feature>
<dbReference type="InterPro" id="IPR051087">
    <property type="entry name" value="Mitochondrial_ACSM"/>
</dbReference>
<keyword evidence="2" id="KW-0436">Ligase</keyword>
<sequence length="497" mass="53127">MNFAAEVVDAAPADRVALIELARDGSRTEHRFGDVAERSGRLAGTLANHGIGPGDVVLTLIGNRPVWVETMVACFRIGAVVLPCTEQLRAKDLRLRLDVARPALVVCDARNRGALDGALALPAPAGVQPPIVLTVPDPEIYAADVPPAVDLAADAPCLITFTSGTSGEPKAVLHGQRYLSGQAVQSEHWLAAGTGDIVWCTAASGWSKSARNVFIAPWIRGATTLLHDERFDPQQRLELLERERVTILCMAPTEYRVIAKRATLRAFPHLRGLVAAGEALNPEVLHAWRAATGLEIRDGYGQTETGQMTGVPPGAEVRPGSMGRALPGVRLWLGDDGELLADPATVPTFFLGYLGADGSLPARDAATDPSGTPWHTGDKVRQDDDGYLFFEGRTDDVIISAGYRIGPFEVESALVAHPAVAEAAVVAAPDEERGSVVRAVVVLRDGYRPGDALARELQDHVKAQTAPYKYPRIVEFSAELPKTTSGKIRRALLREGG</sequence>
<keyword evidence="3" id="KW-0547">Nucleotide-binding</keyword>
<dbReference type="FunFam" id="3.30.300.30:FF:000005">
    <property type="entry name" value="Acyl-coenzyme A synthetase ACSM5, mitochondrial"/>
    <property type="match status" value="1"/>
</dbReference>
<dbReference type="GO" id="GO:0006633">
    <property type="term" value="P:fatty acid biosynthetic process"/>
    <property type="evidence" value="ECO:0007669"/>
    <property type="project" value="TreeGrafter"/>
</dbReference>
<feature type="domain" description="AMP-binding enzyme C-terminal" evidence="7">
    <location>
        <begin position="409"/>
        <end position="487"/>
    </location>
</feature>
<name>A0A2T4UE02_9ACTN</name>
<evidence type="ECO:0000256" key="4">
    <source>
        <dbReference type="ARBA" id="ARBA00022840"/>
    </source>
</evidence>
<keyword evidence="9" id="KW-1185">Reference proteome</keyword>
<dbReference type="Pfam" id="PF00501">
    <property type="entry name" value="AMP-binding"/>
    <property type="match status" value="1"/>
</dbReference>
<proteinExistence type="inferred from homology"/>
<dbReference type="Pfam" id="PF13193">
    <property type="entry name" value="AMP-binding_C"/>
    <property type="match status" value="1"/>
</dbReference>
<dbReference type="PROSITE" id="PS00455">
    <property type="entry name" value="AMP_BINDING"/>
    <property type="match status" value="1"/>
</dbReference>
<dbReference type="OrthoDB" id="9803968at2"/>
<dbReference type="SUPFAM" id="SSF56801">
    <property type="entry name" value="Acetyl-CoA synthetase-like"/>
    <property type="match status" value="1"/>
</dbReference>
<dbReference type="InterPro" id="IPR042099">
    <property type="entry name" value="ANL_N_sf"/>
</dbReference>
<dbReference type="PANTHER" id="PTHR43605:SF10">
    <property type="entry name" value="ACYL-COA SYNTHETASE MEDIUM CHAIN FAMILY MEMBER 3"/>
    <property type="match status" value="1"/>
</dbReference>
<dbReference type="GO" id="GO:0016405">
    <property type="term" value="F:CoA-ligase activity"/>
    <property type="evidence" value="ECO:0007669"/>
    <property type="project" value="UniProtKB-ARBA"/>
</dbReference>
<dbReference type="InterPro" id="IPR025110">
    <property type="entry name" value="AMP-bd_C"/>
</dbReference>
<keyword evidence="4" id="KW-0067">ATP-binding</keyword>
<dbReference type="RefSeq" id="WP_107570695.1">
    <property type="nucleotide sequence ID" value="NZ_PYYB01000003.1"/>
</dbReference>
<evidence type="ECO:0000256" key="5">
    <source>
        <dbReference type="SAM" id="MobiDB-lite"/>
    </source>
</evidence>
<feature type="region of interest" description="Disordered" evidence="5">
    <location>
        <begin position="301"/>
        <end position="320"/>
    </location>
</feature>
<gene>
    <name evidence="8" type="ORF">C7Y72_18635</name>
</gene>
<comment type="similarity">
    <text evidence="1">Belongs to the ATP-dependent AMP-binding enzyme family.</text>
</comment>
<dbReference type="InterPro" id="IPR045851">
    <property type="entry name" value="AMP-bd_C_sf"/>
</dbReference>
<dbReference type="InterPro" id="IPR000873">
    <property type="entry name" value="AMP-dep_synth/lig_dom"/>
</dbReference>
<evidence type="ECO:0000256" key="2">
    <source>
        <dbReference type="ARBA" id="ARBA00022598"/>
    </source>
</evidence>
<dbReference type="GO" id="GO:0015645">
    <property type="term" value="F:fatty acid ligase activity"/>
    <property type="evidence" value="ECO:0007669"/>
    <property type="project" value="TreeGrafter"/>
</dbReference>
<dbReference type="PANTHER" id="PTHR43605">
    <property type="entry name" value="ACYL-COENZYME A SYNTHETASE"/>
    <property type="match status" value="1"/>
</dbReference>
<evidence type="ECO:0000313" key="8">
    <source>
        <dbReference type="EMBL" id="PTL55652.1"/>
    </source>
</evidence>
<reference evidence="8 9" key="1">
    <citation type="submission" date="2018-03" db="EMBL/GenBank/DDBJ databases">
        <title>Aquarubrobacter algicola gen. nov., sp. nov., a novel actinobacterium isolated from shallow eutrophic lake during the end of cyanobacterial harmful algal blooms.</title>
        <authorList>
            <person name="Chun S.J."/>
        </authorList>
    </citation>
    <scope>NUCLEOTIDE SEQUENCE [LARGE SCALE GENOMIC DNA]</scope>
    <source>
        <strain evidence="8 9">Seoho-28</strain>
    </source>
</reference>
<organism evidence="8 9">
    <name type="scientific">Paraconexibacter algicola</name>
    <dbReference type="NCBI Taxonomy" id="2133960"/>
    <lineage>
        <taxon>Bacteria</taxon>
        <taxon>Bacillati</taxon>
        <taxon>Actinomycetota</taxon>
        <taxon>Thermoleophilia</taxon>
        <taxon>Solirubrobacterales</taxon>
        <taxon>Paraconexibacteraceae</taxon>
        <taxon>Paraconexibacter</taxon>
    </lineage>
</organism>
<dbReference type="EMBL" id="PYYB01000003">
    <property type="protein sequence ID" value="PTL55652.1"/>
    <property type="molecule type" value="Genomic_DNA"/>
</dbReference>